<protein>
    <submittedName>
        <fullName evidence="2">Uncharacterized protein</fullName>
    </submittedName>
</protein>
<evidence type="ECO:0000256" key="1">
    <source>
        <dbReference type="SAM" id="Coils"/>
    </source>
</evidence>
<evidence type="ECO:0000313" key="2">
    <source>
        <dbReference type="EMBL" id="PCC42023.1"/>
    </source>
</evidence>
<sequence length="1071" mass="118471">MKRLFVVNGLFGFLNCVATSGVAEHDDLTVLVLFSSDPDANADLERRMRSLAPVSKCVFLTDPALYIGQFSDQEFMDDLVSNPGEVRMFFTHNTWLHNRIFAAYPKARVILYEEGLASYYPGLFAKYDEPERVAGVYCHNYFDLYVSPDADEYPEKFGVLNRERFRKLLTQVAREPQGQILNSETVVVVEQYLFKKGRAQSLDDAADEYAEAIRSIVDKGYEVAYKRHPRESSRLFELIGERLEAHHRDQVREFPESGGLLEEIILHQPPAAVVAISSTSLLSVPHYFGVPSFTIRSRAPYDVAKAVGVERRGLTSNQVALAARVPNIDDLPNVLHRSTAMGIFRARFTKQPRLCDDAGLRALGEVDFGPEYVELVRQISDPGVRAVSFDLFDTLVKRPAVNASDVFALLDRRLRDLMPKFVRFSDVRSTVFKRLDAQMKQHGGRPAEYALSQVYDYIGGVLGLDSDQQASLMAEEVKLEAELVQLRRSGFALTQVAEAYDKPWAVTTDTYFDEDQLNAVALSKLPASAHHVTTSLQNQKTKAAGDLFAVTATVFDLPKNAILHVGDRKDHDVDNAERAGLKGAWLPSATDAAQFHPRLAATWKDVREERASALLRGMIQSEVFDNPYRNFADDSTCGGSPELLGYAAIAPALIGWASWILQTAARHDNDALLFLSRDGYLPLEICRRLAEDARAGETQAGGAQVGDAHVAGVPDMSYVMSSRRAMFDLFSQERGHVGYTEFVHGLSPRTSVRTLLTTRFGATAAEEFGPTIAAAGPGSADAKIGKSVDSVKNALSQFSGSIVQERAGKDQAAKDYFRQAVGDATHPAIVDVGYSGSAQRGISLALGKNIAGFYFTTMEHNTEHAAINDLEVAEFTTDPVFFRSGGMLEYLITPPGLESCTGFDPESENPVFEETDRPDPIRDAVHLGVRQCIEDFFRIFDGHTAQLVMRPRLSSHMLAAFMSDPSRADAQSLAGGKHEDTVGGDADDVFDYWKEGRGVLQAKRPAPSGADNERRHEELRNLEQQLQDARAEIAQLKSQTVATDAKALAARVGHGLEWRARRVRKNLTTRR</sequence>
<dbReference type="InterPro" id="IPR023214">
    <property type="entry name" value="HAD_sf"/>
</dbReference>
<proteinExistence type="predicted"/>
<accession>A0A2A3YRW0</accession>
<dbReference type="InterPro" id="IPR036412">
    <property type="entry name" value="HAD-like_sf"/>
</dbReference>
<name>A0A2A3YRW0_BREAU</name>
<comment type="caution">
    <text evidence="2">The sequence shown here is derived from an EMBL/GenBank/DDBJ whole genome shotgun (WGS) entry which is preliminary data.</text>
</comment>
<dbReference type="SUPFAM" id="SSF56784">
    <property type="entry name" value="HAD-like"/>
    <property type="match status" value="1"/>
</dbReference>
<dbReference type="EMBL" id="NRGQ01000023">
    <property type="protein sequence ID" value="PCC42023.1"/>
    <property type="molecule type" value="Genomic_DNA"/>
</dbReference>
<dbReference type="Proteomes" id="UP000218620">
    <property type="component" value="Unassembled WGS sequence"/>
</dbReference>
<evidence type="ECO:0000313" key="3">
    <source>
        <dbReference type="Proteomes" id="UP000218620"/>
    </source>
</evidence>
<dbReference type="AlphaFoldDB" id="A0A2A3YRW0"/>
<keyword evidence="1" id="KW-0175">Coiled coil</keyword>
<feature type="coiled-coil region" evidence="1">
    <location>
        <begin position="1012"/>
        <end position="1046"/>
    </location>
</feature>
<dbReference type="Gene3D" id="3.40.50.1000">
    <property type="entry name" value="HAD superfamily/HAD-like"/>
    <property type="match status" value="1"/>
</dbReference>
<dbReference type="Gene3D" id="1.10.150.240">
    <property type="entry name" value="Putative phosphatase, domain 2"/>
    <property type="match status" value="1"/>
</dbReference>
<dbReference type="RefSeq" id="WP_096178877.1">
    <property type="nucleotide sequence ID" value="NZ_NRGQ01000023.1"/>
</dbReference>
<reference evidence="2 3" key="1">
    <citation type="journal article" date="2017" name="Elife">
        <title>Extensive horizontal gene transfer in cheese-associated bacteria.</title>
        <authorList>
            <person name="Bonham K.S."/>
            <person name="Wolfe B.E."/>
            <person name="Dutton R.J."/>
        </authorList>
    </citation>
    <scope>NUCLEOTIDE SEQUENCE [LARGE SCALE GENOMIC DNA]</scope>
    <source>
        <strain evidence="2 3">962_8</strain>
    </source>
</reference>
<dbReference type="InterPro" id="IPR010866">
    <property type="entry name" value="A-2_8-polyST"/>
</dbReference>
<dbReference type="InterPro" id="IPR023198">
    <property type="entry name" value="PGP-like_dom2"/>
</dbReference>
<organism evidence="2 3">
    <name type="scientific">Brevibacterium aurantiacum</name>
    <dbReference type="NCBI Taxonomy" id="273384"/>
    <lineage>
        <taxon>Bacteria</taxon>
        <taxon>Bacillati</taxon>
        <taxon>Actinomycetota</taxon>
        <taxon>Actinomycetes</taxon>
        <taxon>Micrococcales</taxon>
        <taxon>Brevibacteriaceae</taxon>
        <taxon>Brevibacterium</taxon>
    </lineage>
</organism>
<gene>
    <name evidence="2" type="ORF">CIK65_14695</name>
</gene>
<dbReference type="Pfam" id="PF07388">
    <property type="entry name" value="A-2_8-polyST"/>
    <property type="match status" value="1"/>
</dbReference>